<keyword evidence="2" id="KW-0489">Methyltransferase</keyword>
<keyword evidence="2" id="KW-0808">Transferase</keyword>
<reference evidence="2 3" key="1">
    <citation type="submission" date="2018-08" db="EMBL/GenBank/DDBJ databases">
        <title>Fulvimarina sp. 85, whole genome shotgun sequence.</title>
        <authorList>
            <person name="Tuo L."/>
        </authorList>
    </citation>
    <scope>NUCLEOTIDE SEQUENCE [LARGE SCALE GENOMIC DNA]</scope>
    <source>
        <strain evidence="2 3">85</strain>
    </source>
</reference>
<comment type="caution">
    <text evidence="2">The sequence shown here is derived from an EMBL/GenBank/DDBJ whole genome shotgun (WGS) entry which is preliminary data.</text>
</comment>
<evidence type="ECO:0000313" key="2">
    <source>
        <dbReference type="EMBL" id="RFC63165.1"/>
    </source>
</evidence>
<accession>A0A371X1R5</accession>
<name>A0A371X1R5_9HYPH</name>
<sequence>MSTTTLNDPASWSKPDPMSDPKSLERGFRSKRFAHVRELIEASVARTGRADILDLGGTESYWVIGADYLKSLGDRVSITMVNNEEAPDAVGAQFTNILGDGCAPDLFAGRQFDIVHSNSVIEHVGERDKMKAFADNVRRLGRNYYVQTPNYWFPLEPHFRVVGFQYLPLAVRAGLMRRFNIGFFPRAKTAEEAWDNVREVRLLDRRMMREFFPDADIRMEKVAGLNKSIMAVKRAD</sequence>
<keyword evidence="3" id="KW-1185">Reference proteome</keyword>
<evidence type="ECO:0000313" key="3">
    <source>
        <dbReference type="Proteomes" id="UP000264310"/>
    </source>
</evidence>
<gene>
    <name evidence="2" type="ORF">DYI37_13145</name>
</gene>
<organism evidence="2 3">
    <name type="scientific">Fulvimarina endophytica</name>
    <dbReference type="NCBI Taxonomy" id="2293836"/>
    <lineage>
        <taxon>Bacteria</taxon>
        <taxon>Pseudomonadati</taxon>
        <taxon>Pseudomonadota</taxon>
        <taxon>Alphaproteobacteria</taxon>
        <taxon>Hyphomicrobiales</taxon>
        <taxon>Aurantimonadaceae</taxon>
        <taxon>Fulvimarina</taxon>
    </lineage>
</organism>
<dbReference type="SUPFAM" id="SSF53335">
    <property type="entry name" value="S-adenosyl-L-methionine-dependent methyltransferases"/>
    <property type="match status" value="1"/>
</dbReference>
<feature type="compositionally biased region" description="Polar residues" evidence="1">
    <location>
        <begin position="1"/>
        <end position="10"/>
    </location>
</feature>
<evidence type="ECO:0000256" key="1">
    <source>
        <dbReference type="SAM" id="MobiDB-lite"/>
    </source>
</evidence>
<dbReference type="AlphaFoldDB" id="A0A371X1R5"/>
<feature type="region of interest" description="Disordered" evidence="1">
    <location>
        <begin position="1"/>
        <end position="24"/>
    </location>
</feature>
<dbReference type="InterPro" id="IPR029063">
    <property type="entry name" value="SAM-dependent_MTases_sf"/>
</dbReference>
<protein>
    <submittedName>
        <fullName evidence="2">Class I SAM-dependent methyltransferase</fullName>
    </submittedName>
</protein>
<dbReference type="GO" id="GO:0032259">
    <property type="term" value="P:methylation"/>
    <property type="evidence" value="ECO:0007669"/>
    <property type="project" value="UniProtKB-KW"/>
</dbReference>
<dbReference type="RefSeq" id="WP_116683978.1">
    <property type="nucleotide sequence ID" value="NZ_QURL01000005.1"/>
</dbReference>
<dbReference type="Proteomes" id="UP000264310">
    <property type="component" value="Unassembled WGS sequence"/>
</dbReference>
<dbReference type="GO" id="GO:0008168">
    <property type="term" value="F:methyltransferase activity"/>
    <property type="evidence" value="ECO:0007669"/>
    <property type="project" value="UniProtKB-KW"/>
</dbReference>
<dbReference type="OrthoDB" id="7260171at2"/>
<dbReference type="EMBL" id="QURL01000005">
    <property type="protein sequence ID" value="RFC63165.1"/>
    <property type="molecule type" value="Genomic_DNA"/>
</dbReference>
<proteinExistence type="predicted"/>
<dbReference type="Gene3D" id="3.40.50.150">
    <property type="entry name" value="Vaccinia Virus protein VP39"/>
    <property type="match status" value="1"/>
</dbReference>